<evidence type="ECO:0000313" key="10">
    <source>
        <dbReference type="Proteomes" id="UP000199236"/>
    </source>
</evidence>
<dbReference type="GO" id="GO:0012505">
    <property type="term" value="C:endomembrane system"/>
    <property type="evidence" value="ECO:0007669"/>
    <property type="project" value="UniProtKB-SubCell"/>
</dbReference>
<evidence type="ECO:0000256" key="6">
    <source>
        <dbReference type="ARBA" id="ARBA00023136"/>
    </source>
</evidence>
<sequence length="220" mass="23482">MAYTLRAQLLAEFLGTGILLCTIIGSGIMTGSLSPDNAGVALFGNTVPPAAILFVLITIFAPISGAHFNPAVTLTFVVRREFPARKALMFVAMQLLGAVAGTMLANFMFSEPLISMATYQRFGPQQWVGELVATGGLLLTILVCMQTKPQSIPPAVTLYVTAAIWFTSSTCFANPAVSIGRAFSDTYAGLRLQDGLVFAMCQLLAVFLVLPLVKLVLEQK</sequence>
<dbReference type="AlphaFoldDB" id="A0A1I5EEY7"/>
<dbReference type="Pfam" id="PF00230">
    <property type="entry name" value="MIP"/>
    <property type="match status" value="1"/>
</dbReference>
<feature type="transmembrane region" description="Helical" evidence="8">
    <location>
        <begin position="196"/>
        <end position="217"/>
    </location>
</feature>
<dbReference type="PROSITE" id="PS00221">
    <property type="entry name" value="MIP"/>
    <property type="match status" value="1"/>
</dbReference>
<dbReference type="RefSeq" id="WP_090070711.1">
    <property type="nucleotide sequence ID" value="NZ_FOVR01000003.1"/>
</dbReference>
<dbReference type="GO" id="GO:0016020">
    <property type="term" value="C:membrane"/>
    <property type="evidence" value="ECO:0007669"/>
    <property type="project" value="InterPro"/>
</dbReference>
<dbReference type="PANTHER" id="PTHR45665">
    <property type="entry name" value="AQUAPORIN-8"/>
    <property type="match status" value="1"/>
</dbReference>
<evidence type="ECO:0000256" key="7">
    <source>
        <dbReference type="RuleBase" id="RU000477"/>
    </source>
</evidence>
<keyword evidence="2 7" id="KW-0813">Transport</keyword>
<dbReference type="InterPro" id="IPR034294">
    <property type="entry name" value="Aquaporin_transptr"/>
</dbReference>
<dbReference type="SUPFAM" id="SSF81338">
    <property type="entry name" value="Aquaporin-like"/>
    <property type="match status" value="1"/>
</dbReference>
<feature type="transmembrane region" description="Helical" evidence="8">
    <location>
        <begin position="50"/>
        <end position="78"/>
    </location>
</feature>
<keyword evidence="4" id="KW-0677">Repeat</keyword>
<evidence type="ECO:0000256" key="1">
    <source>
        <dbReference type="ARBA" id="ARBA00004127"/>
    </source>
</evidence>
<dbReference type="InterPro" id="IPR023271">
    <property type="entry name" value="Aquaporin-like"/>
</dbReference>
<gene>
    <name evidence="9" type="ORF">SAMN04488056_103153</name>
</gene>
<dbReference type="InterPro" id="IPR022357">
    <property type="entry name" value="MIP_CS"/>
</dbReference>
<dbReference type="InterPro" id="IPR000425">
    <property type="entry name" value="MIP"/>
</dbReference>
<dbReference type="EMBL" id="FOVR01000003">
    <property type="protein sequence ID" value="SFO09903.1"/>
    <property type="molecule type" value="Genomic_DNA"/>
</dbReference>
<evidence type="ECO:0000256" key="3">
    <source>
        <dbReference type="ARBA" id="ARBA00022692"/>
    </source>
</evidence>
<dbReference type="Proteomes" id="UP000199236">
    <property type="component" value="Unassembled WGS sequence"/>
</dbReference>
<feature type="transmembrane region" description="Helical" evidence="8">
    <location>
        <begin position="87"/>
        <end position="107"/>
    </location>
</feature>
<feature type="transmembrane region" description="Helical" evidence="8">
    <location>
        <begin position="127"/>
        <end position="144"/>
    </location>
</feature>
<dbReference type="PANTHER" id="PTHR45665:SF9">
    <property type="entry name" value="AQUAPORIN-8"/>
    <property type="match status" value="1"/>
</dbReference>
<dbReference type="Gene3D" id="1.20.1080.10">
    <property type="entry name" value="Glycerol uptake facilitator protein"/>
    <property type="match status" value="1"/>
</dbReference>
<protein>
    <submittedName>
        <fullName evidence="9">Glycerol uptake facilitator (Major Intrinsic Protein Family)</fullName>
    </submittedName>
</protein>
<accession>A0A1I5EEY7</accession>
<dbReference type="GO" id="GO:0015250">
    <property type="term" value="F:water channel activity"/>
    <property type="evidence" value="ECO:0007669"/>
    <property type="project" value="TreeGrafter"/>
</dbReference>
<dbReference type="STRING" id="655353.SAMN04488056_103153"/>
<dbReference type="OrthoDB" id="9807293at2"/>
<keyword evidence="5 8" id="KW-1133">Transmembrane helix</keyword>
<evidence type="ECO:0000313" key="9">
    <source>
        <dbReference type="EMBL" id="SFO09903.1"/>
    </source>
</evidence>
<dbReference type="PRINTS" id="PR00783">
    <property type="entry name" value="MINTRINSICP"/>
</dbReference>
<evidence type="ECO:0000256" key="4">
    <source>
        <dbReference type="ARBA" id="ARBA00022737"/>
    </source>
</evidence>
<keyword evidence="10" id="KW-1185">Reference proteome</keyword>
<reference evidence="9 10" key="1">
    <citation type="submission" date="2016-10" db="EMBL/GenBank/DDBJ databases">
        <authorList>
            <person name="de Groot N.N."/>
        </authorList>
    </citation>
    <scope>NUCLEOTIDE SEQUENCE [LARGE SCALE GENOMIC DNA]</scope>
    <source>
        <strain evidence="9 10">CGMCC 1.9157</strain>
    </source>
</reference>
<keyword evidence="3 7" id="KW-0812">Transmembrane</keyword>
<name>A0A1I5EEY7_9HYPH</name>
<evidence type="ECO:0000256" key="8">
    <source>
        <dbReference type="SAM" id="Phobius"/>
    </source>
</evidence>
<comment type="similarity">
    <text evidence="7">Belongs to the MIP/aquaporin (TC 1.A.8) family.</text>
</comment>
<organism evidence="9 10">
    <name type="scientific">Cohaesibacter marisflavi</name>
    <dbReference type="NCBI Taxonomy" id="655353"/>
    <lineage>
        <taxon>Bacteria</taxon>
        <taxon>Pseudomonadati</taxon>
        <taxon>Pseudomonadota</taxon>
        <taxon>Alphaproteobacteria</taxon>
        <taxon>Hyphomicrobiales</taxon>
        <taxon>Cohaesibacteraceae</taxon>
    </lineage>
</organism>
<keyword evidence="6 8" id="KW-0472">Membrane</keyword>
<evidence type="ECO:0000256" key="5">
    <source>
        <dbReference type="ARBA" id="ARBA00022989"/>
    </source>
</evidence>
<comment type="subcellular location">
    <subcellularLocation>
        <location evidence="1">Endomembrane system</location>
        <topology evidence="1">Multi-pass membrane protein</topology>
    </subcellularLocation>
</comment>
<evidence type="ECO:0000256" key="2">
    <source>
        <dbReference type="ARBA" id="ARBA00022448"/>
    </source>
</evidence>
<feature type="transmembrane region" description="Helical" evidence="8">
    <location>
        <begin position="156"/>
        <end position="176"/>
    </location>
</feature>
<dbReference type="GO" id="GO:0019755">
    <property type="term" value="P:one-carbon compound transport"/>
    <property type="evidence" value="ECO:0007669"/>
    <property type="project" value="UniProtKB-ARBA"/>
</dbReference>
<proteinExistence type="inferred from homology"/>
<feature type="transmembrane region" description="Helical" evidence="8">
    <location>
        <begin position="9"/>
        <end position="30"/>
    </location>
</feature>
<dbReference type="GO" id="GO:0005737">
    <property type="term" value="C:cytoplasm"/>
    <property type="evidence" value="ECO:0007669"/>
    <property type="project" value="UniProtKB-ARBA"/>
</dbReference>